<dbReference type="InterPro" id="IPR027417">
    <property type="entry name" value="P-loop_NTPase"/>
</dbReference>
<dbReference type="SUPFAM" id="SSF52540">
    <property type="entry name" value="P-loop containing nucleoside triphosphate hydrolases"/>
    <property type="match status" value="1"/>
</dbReference>
<feature type="non-terminal residue" evidence="1">
    <location>
        <position position="113"/>
    </location>
</feature>
<dbReference type="Gene3D" id="3.40.50.300">
    <property type="entry name" value="P-loop containing nucleotide triphosphate hydrolases"/>
    <property type="match status" value="1"/>
</dbReference>
<organism evidence="1 2">
    <name type="scientific">Volvox africanus</name>
    <dbReference type="NCBI Taxonomy" id="51714"/>
    <lineage>
        <taxon>Eukaryota</taxon>
        <taxon>Viridiplantae</taxon>
        <taxon>Chlorophyta</taxon>
        <taxon>core chlorophytes</taxon>
        <taxon>Chlorophyceae</taxon>
        <taxon>CS clade</taxon>
        <taxon>Chlamydomonadales</taxon>
        <taxon>Volvocaceae</taxon>
        <taxon>Volvox</taxon>
    </lineage>
</organism>
<dbReference type="EMBL" id="BNCO01000008">
    <property type="protein sequence ID" value="GIL50003.1"/>
    <property type="molecule type" value="Genomic_DNA"/>
</dbReference>
<accession>A0A8J4B2C8</accession>
<reference evidence="1" key="1">
    <citation type="journal article" date="2021" name="Proc. Natl. Acad. Sci. U.S.A.">
        <title>Three genomes in the algal genus Volvox reveal the fate of a haploid sex-determining region after a transition to homothallism.</title>
        <authorList>
            <person name="Yamamoto K."/>
            <person name="Hamaji T."/>
            <person name="Kawai-Toyooka H."/>
            <person name="Matsuzaki R."/>
            <person name="Takahashi F."/>
            <person name="Nishimura Y."/>
            <person name="Kawachi M."/>
            <person name="Noguchi H."/>
            <person name="Minakuchi Y."/>
            <person name="Umen J.G."/>
            <person name="Toyoda A."/>
            <person name="Nozaki H."/>
        </authorList>
    </citation>
    <scope>NUCLEOTIDE SEQUENCE</scope>
    <source>
        <strain evidence="1">NIES-3780</strain>
    </source>
</reference>
<evidence type="ECO:0000313" key="1">
    <source>
        <dbReference type="EMBL" id="GIL50003.1"/>
    </source>
</evidence>
<keyword evidence="2" id="KW-1185">Reference proteome</keyword>
<evidence type="ECO:0000313" key="2">
    <source>
        <dbReference type="Proteomes" id="UP000747399"/>
    </source>
</evidence>
<dbReference type="AlphaFoldDB" id="A0A8J4B2C8"/>
<comment type="caution">
    <text evidence="1">The sequence shown here is derived from an EMBL/GenBank/DDBJ whole genome shotgun (WGS) entry which is preliminary data.</text>
</comment>
<name>A0A8J4B2C8_9CHLO</name>
<proteinExistence type="predicted"/>
<feature type="non-terminal residue" evidence="1">
    <location>
        <position position="1"/>
    </location>
</feature>
<dbReference type="Proteomes" id="UP000747399">
    <property type="component" value="Unassembled WGS sequence"/>
</dbReference>
<protein>
    <submittedName>
        <fullName evidence="1">Uncharacterized protein</fullName>
    </submittedName>
</protein>
<sequence length="113" mass="12195">VATTGRVQLSPLDPKYTGRKQDAEKVVKWLSESGSVLLLAEGGMGKSSLAVDVGWRLVEAGKAAAGVRWIDLREAVTAADVEARFCAALGIRLVHVEQKKDAHKRQGTEKVQE</sequence>
<gene>
    <name evidence="1" type="ORF">Vafri_6337</name>
</gene>